<evidence type="ECO:0000313" key="2">
    <source>
        <dbReference type="Proteomes" id="UP001062846"/>
    </source>
</evidence>
<keyword evidence="2" id="KW-1185">Reference proteome</keyword>
<evidence type="ECO:0000313" key="1">
    <source>
        <dbReference type="EMBL" id="KAI8551267.1"/>
    </source>
</evidence>
<gene>
    <name evidence="1" type="ORF">RHMOL_Rhmol06G0172300</name>
</gene>
<sequence length="90" mass="10214">MTHKPFDCFLADYREILPLGTVVEWNFSCQLGSWLDDIVYHSFVRVRHRDHTRKPMACGAALVVRERGGVDGGRSIVCVGTVVRKSEHDL</sequence>
<name>A0ACC0NEV3_RHOML</name>
<dbReference type="EMBL" id="CM046393">
    <property type="protein sequence ID" value="KAI8551267.1"/>
    <property type="molecule type" value="Genomic_DNA"/>
</dbReference>
<reference evidence="1" key="1">
    <citation type="submission" date="2022-02" db="EMBL/GenBank/DDBJ databases">
        <title>Plant Genome Project.</title>
        <authorList>
            <person name="Zhang R.-G."/>
        </authorList>
    </citation>
    <scope>NUCLEOTIDE SEQUENCE</scope>
    <source>
        <strain evidence="1">AT1</strain>
    </source>
</reference>
<proteinExistence type="predicted"/>
<accession>A0ACC0NEV3</accession>
<protein>
    <submittedName>
        <fullName evidence="1">Uncharacterized protein</fullName>
    </submittedName>
</protein>
<dbReference type="Proteomes" id="UP001062846">
    <property type="component" value="Chromosome 6"/>
</dbReference>
<comment type="caution">
    <text evidence="1">The sequence shown here is derived from an EMBL/GenBank/DDBJ whole genome shotgun (WGS) entry which is preliminary data.</text>
</comment>
<organism evidence="1 2">
    <name type="scientific">Rhododendron molle</name>
    <name type="common">Chinese azalea</name>
    <name type="synonym">Azalea mollis</name>
    <dbReference type="NCBI Taxonomy" id="49168"/>
    <lineage>
        <taxon>Eukaryota</taxon>
        <taxon>Viridiplantae</taxon>
        <taxon>Streptophyta</taxon>
        <taxon>Embryophyta</taxon>
        <taxon>Tracheophyta</taxon>
        <taxon>Spermatophyta</taxon>
        <taxon>Magnoliopsida</taxon>
        <taxon>eudicotyledons</taxon>
        <taxon>Gunneridae</taxon>
        <taxon>Pentapetalae</taxon>
        <taxon>asterids</taxon>
        <taxon>Ericales</taxon>
        <taxon>Ericaceae</taxon>
        <taxon>Ericoideae</taxon>
        <taxon>Rhodoreae</taxon>
        <taxon>Rhododendron</taxon>
    </lineage>
</organism>